<feature type="transmembrane region" description="Helical" evidence="1">
    <location>
        <begin position="171"/>
        <end position="194"/>
    </location>
</feature>
<name>A0ABQ4G4C7_9ACTN</name>
<evidence type="ECO:0000313" key="3">
    <source>
        <dbReference type="Proteomes" id="UP000603904"/>
    </source>
</evidence>
<evidence type="ECO:0008006" key="4">
    <source>
        <dbReference type="Google" id="ProtNLM"/>
    </source>
</evidence>
<feature type="transmembrane region" description="Helical" evidence="1">
    <location>
        <begin position="38"/>
        <end position="57"/>
    </location>
</feature>
<dbReference type="EMBL" id="BOOC01000027">
    <property type="protein sequence ID" value="GIH41929.1"/>
    <property type="molecule type" value="Genomic_DNA"/>
</dbReference>
<accession>A0ABQ4G4C7</accession>
<dbReference type="RefSeq" id="WP_204059233.1">
    <property type="nucleotide sequence ID" value="NZ_BAAAGP010000042.1"/>
</dbReference>
<keyword evidence="1" id="KW-0812">Transmembrane</keyword>
<keyword evidence="1" id="KW-1133">Transmembrane helix</keyword>
<evidence type="ECO:0000256" key="1">
    <source>
        <dbReference type="SAM" id="Phobius"/>
    </source>
</evidence>
<evidence type="ECO:0000313" key="2">
    <source>
        <dbReference type="EMBL" id="GIH41929.1"/>
    </source>
</evidence>
<organism evidence="2 3">
    <name type="scientific">Microbispora corallina</name>
    <dbReference type="NCBI Taxonomy" id="83302"/>
    <lineage>
        <taxon>Bacteria</taxon>
        <taxon>Bacillati</taxon>
        <taxon>Actinomycetota</taxon>
        <taxon>Actinomycetes</taxon>
        <taxon>Streptosporangiales</taxon>
        <taxon>Streptosporangiaceae</taxon>
        <taxon>Microbispora</taxon>
    </lineage>
</organism>
<protein>
    <recommendedName>
        <fullName evidence="4">PH domain-containing protein</fullName>
    </recommendedName>
</protein>
<gene>
    <name evidence="2" type="ORF">Mco01_49290</name>
</gene>
<sequence>MSRQTYRSRLAWIFGWAWLVFAAWNVWDLVAHGSMPSALVAGCVLGVLTALVFLMALRPAIVAEDGGVRVRNVLRDAYIPWNAVDDVIVASTIVIESGPLAVRCWTPQATARERAKAASRASRALASSRTSKAERAAAEAVGGRTHADWVAQQLTEMSRTRRETAAGETRVTWSPWAVAAVAAAVALVVVTIVLA</sequence>
<dbReference type="Proteomes" id="UP000603904">
    <property type="component" value="Unassembled WGS sequence"/>
</dbReference>
<comment type="caution">
    <text evidence="2">The sequence shown here is derived from an EMBL/GenBank/DDBJ whole genome shotgun (WGS) entry which is preliminary data.</text>
</comment>
<keyword evidence="1" id="KW-0472">Membrane</keyword>
<proteinExistence type="predicted"/>
<reference evidence="2 3" key="1">
    <citation type="submission" date="2021-01" db="EMBL/GenBank/DDBJ databases">
        <title>Whole genome shotgun sequence of Microbispora corallina NBRC 16416.</title>
        <authorList>
            <person name="Komaki H."/>
            <person name="Tamura T."/>
        </authorList>
    </citation>
    <scope>NUCLEOTIDE SEQUENCE [LARGE SCALE GENOMIC DNA]</scope>
    <source>
        <strain evidence="2 3">NBRC 16416</strain>
    </source>
</reference>
<keyword evidence="3" id="KW-1185">Reference proteome</keyword>